<proteinExistence type="inferred from homology"/>
<accession>A0ABP4J9K1</accession>
<keyword evidence="5" id="KW-0560">Oxidoreductase</keyword>
<dbReference type="Pfam" id="PF00107">
    <property type="entry name" value="ADH_zinc_N"/>
    <property type="match status" value="1"/>
</dbReference>
<sequence>MRAAILHKTGQETLDVRDDVEAVGFGPGKVRVRLRAASLCHSDLSAMNGTLPQPAPFVPGHEGAGDVVEIGEGVTDLAVGDRVVLCWMAPCGRCAHCERGRSHLCVASLRRLGAPNFRYGANGSGDGEDGGGAGTFAGEASGFYGTGTFAEEVVVEREAVVPVPADLPYELAALIGCGVTTGIGAAVHTARVEPGASVAVIGAGGVGVAAVQGARVCGAGRIAVVDPVVSRRERALAFGATEALAPEDLKAVAKGLPGGGFDYVFEAVGRSATVRAGYGAARRGGAVVVIGAGAQDDLASFSMGELFFNEKRLLPSLYGGAPLARTVALVVELWRAGRIDLAGMITHRVELADVNDALAQMRSGEALRTVVTLG</sequence>
<evidence type="ECO:0000256" key="6">
    <source>
        <dbReference type="RuleBase" id="RU361277"/>
    </source>
</evidence>
<dbReference type="PROSITE" id="PS00059">
    <property type="entry name" value="ADH_ZINC"/>
    <property type="match status" value="1"/>
</dbReference>
<evidence type="ECO:0000313" key="8">
    <source>
        <dbReference type="EMBL" id="GAA1416610.1"/>
    </source>
</evidence>
<dbReference type="InterPro" id="IPR020843">
    <property type="entry name" value="ER"/>
</dbReference>
<dbReference type="PANTHER" id="PTHR43350">
    <property type="entry name" value="NAD-DEPENDENT ALCOHOL DEHYDROGENASE"/>
    <property type="match status" value="1"/>
</dbReference>
<dbReference type="EMBL" id="BAAAKJ010000566">
    <property type="protein sequence ID" value="GAA1416610.1"/>
    <property type="molecule type" value="Genomic_DNA"/>
</dbReference>
<evidence type="ECO:0000313" key="9">
    <source>
        <dbReference type="Proteomes" id="UP001499863"/>
    </source>
</evidence>
<dbReference type="SMART" id="SM00829">
    <property type="entry name" value="PKS_ER"/>
    <property type="match status" value="1"/>
</dbReference>
<dbReference type="InterPro" id="IPR002328">
    <property type="entry name" value="ADH_Zn_CS"/>
</dbReference>
<evidence type="ECO:0000259" key="7">
    <source>
        <dbReference type="SMART" id="SM00829"/>
    </source>
</evidence>
<dbReference type="SUPFAM" id="SSF51735">
    <property type="entry name" value="NAD(P)-binding Rossmann-fold domains"/>
    <property type="match status" value="1"/>
</dbReference>
<comment type="caution">
    <text evidence="8">The sequence shown here is derived from an EMBL/GenBank/DDBJ whole genome shotgun (WGS) entry which is preliminary data.</text>
</comment>
<comment type="cofactor">
    <cofactor evidence="1 6">
        <name>Zn(2+)</name>
        <dbReference type="ChEBI" id="CHEBI:29105"/>
    </cofactor>
</comment>
<dbReference type="RefSeq" id="WP_344345952.1">
    <property type="nucleotide sequence ID" value="NZ_BAAAKJ010000566.1"/>
</dbReference>
<dbReference type="Pfam" id="PF08240">
    <property type="entry name" value="ADH_N"/>
    <property type="match status" value="1"/>
</dbReference>
<dbReference type="InterPro" id="IPR011032">
    <property type="entry name" value="GroES-like_sf"/>
</dbReference>
<protein>
    <submittedName>
        <fullName evidence="8">Zn-dependent alcohol dehydrogenase</fullName>
    </submittedName>
</protein>
<keyword evidence="3 6" id="KW-0479">Metal-binding</keyword>
<organism evidence="8 9">
    <name type="scientific">Kitasatospora putterlickiae</name>
    <dbReference type="NCBI Taxonomy" id="221725"/>
    <lineage>
        <taxon>Bacteria</taxon>
        <taxon>Bacillati</taxon>
        <taxon>Actinomycetota</taxon>
        <taxon>Actinomycetes</taxon>
        <taxon>Kitasatosporales</taxon>
        <taxon>Streptomycetaceae</taxon>
        <taxon>Kitasatospora</taxon>
    </lineage>
</organism>
<evidence type="ECO:0000256" key="3">
    <source>
        <dbReference type="ARBA" id="ARBA00022723"/>
    </source>
</evidence>
<evidence type="ECO:0000256" key="1">
    <source>
        <dbReference type="ARBA" id="ARBA00001947"/>
    </source>
</evidence>
<comment type="similarity">
    <text evidence="2 6">Belongs to the zinc-containing alcohol dehydrogenase family.</text>
</comment>
<dbReference type="Gene3D" id="3.90.180.10">
    <property type="entry name" value="Medium-chain alcohol dehydrogenases, catalytic domain"/>
    <property type="match status" value="1"/>
</dbReference>
<evidence type="ECO:0000256" key="5">
    <source>
        <dbReference type="ARBA" id="ARBA00023002"/>
    </source>
</evidence>
<evidence type="ECO:0000256" key="2">
    <source>
        <dbReference type="ARBA" id="ARBA00008072"/>
    </source>
</evidence>
<keyword evidence="4 6" id="KW-0862">Zinc</keyword>
<dbReference type="Proteomes" id="UP001499863">
    <property type="component" value="Unassembled WGS sequence"/>
</dbReference>
<evidence type="ECO:0000256" key="4">
    <source>
        <dbReference type="ARBA" id="ARBA00022833"/>
    </source>
</evidence>
<dbReference type="InterPro" id="IPR013149">
    <property type="entry name" value="ADH-like_C"/>
</dbReference>
<dbReference type="InterPro" id="IPR013154">
    <property type="entry name" value="ADH-like_N"/>
</dbReference>
<dbReference type="SUPFAM" id="SSF50129">
    <property type="entry name" value="GroES-like"/>
    <property type="match status" value="1"/>
</dbReference>
<keyword evidence="9" id="KW-1185">Reference proteome</keyword>
<gene>
    <name evidence="8" type="ORF">GCM10009639_70820</name>
</gene>
<reference evidence="9" key="1">
    <citation type="journal article" date="2019" name="Int. J. Syst. Evol. Microbiol.">
        <title>The Global Catalogue of Microorganisms (GCM) 10K type strain sequencing project: providing services to taxonomists for standard genome sequencing and annotation.</title>
        <authorList>
            <consortium name="The Broad Institute Genomics Platform"/>
            <consortium name="The Broad Institute Genome Sequencing Center for Infectious Disease"/>
            <person name="Wu L."/>
            <person name="Ma J."/>
        </authorList>
    </citation>
    <scope>NUCLEOTIDE SEQUENCE [LARGE SCALE GENOMIC DNA]</scope>
    <source>
        <strain evidence="9">JCM 12393</strain>
    </source>
</reference>
<dbReference type="InterPro" id="IPR036291">
    <property type="entry name" value="NAD(P)-bd_dom_sf"/>
</dbReference>
<dbReference type="Gene3D" id="3.40.50.720">
    <property type="entry name" value="NAD(P)-binding Rossmann-like Domain"/>
    <property type="match status" value="1"/>
</dbReference>
<dbReference type="PANTHER" id="PTHR43350:SF21">
    <property type="entry name" value="S-NITROSOMYCOTHIOL REDUCTASE MSCR"/>
    <property type="match status" value="1"/>
</dbReference>
<feature type="domain" description="Enoyl reductase (ER)" evidence="7">
    <location>
        <begin position="10"/>
        <end position="371"/>
    </location>
</feature>
<name>A0ABP4J9K1_9ACTN</name>